<evidence type="ECO:0000313" key="3">
    <source>
        <dbReference type="EMBL" id="KTR25775.1"/>
    </source>
</evidence>
<dbReference type="EMBL" id="LDQV01000031">
    <property type="protein sequence ID" value="KTR25775.1"/>
    <property type="molecule type" value="Genomic_DNA"/>
</dbReference>
<dbReference type="Proteomes" id="UP001387110">
    <property type="component" value="Unassembled WGS sequence"/>
</dbReference>
<dbReference type="Pfam" id="PF09862">
    <property type="entry name" value="DUF2089"/>
    <property type="match status" value="1"/>
</dbReference>
<dbReference type="GeneID" id="90838523"/>
<organism evidence="2 5">
    <name type="scientific">Exiguobacterium indicum</name>
    <dbReference type="NCBI Taxonomy" id="296995"/>
    <lineage>
        <taxon>Bacteria</taxon>
        <taxon>Bacillati</taxon>
        <taxon>Bacillota</taxon>
        <taxon>Bacilli</taxon>
        <taxon>Bacillales</taxon>
        <taxon>Bacillales Family XII. Incertae Sedis</taxon>
        <taxon>Exiguobacterium</taxon>
    </lineage>
</organism>
<evidence type="ECO:0000313" key="6">
    <source>
        <dbReference type="Proteomes" id="UP000072605"/>
    </source>
</evidence>
<keyword evidence="7" id="KW-1185">Reference proteome</keyword>
<feature type="domain" description="DUF2089" evidence="1">
    <location>
        <begin position="13"/>
        <end position="56"/>
    </location>
</feature>
<evidence type="ECO:0000313" key="2">
    <source>
        <dbReference type="EMBL" id="KSU49811.1"/>
    </source>
</evidence>
<dbReference type="Proteomes" id="UP000053797">
    <property type="component" value="Unassembled WGS sequence"/>
</dbReference>
<evidence type="ECO:0000313" key="4">
    <source>
        <dbReference type="EMBL" id="MEI4462211.1"/>
    </source>
</evidence>
<dbReference type="EMBL" id="JBAWKY010000001">
    <property type="protein sequence ID" value="MEI4462211.1"/>
    <property type="molecule type" value="Genomic_DNA"/>
</dbReference>
<protein>
    <submittedName>
        <fullName evidence="4">DUF2089 family protein</fullName>
    </submittedName>
</protein>
<reference evidence="2 5" key="1">
    <citation type="journal article" date="2015" name="Int. J. Syst. Evol. Microbiol.">
        <title>Exiguobacterium enclense sp. nov., isolated from sediment.</title>
        <authorList>
            <person name="Dastager S.G."/>
            <person name="Mawlankar R."/>
            <person name="Sonalkar V.V."/>
            <person name="Thorat M.N."/>
            <person name="Mual P."/>
            <person name="Verma A."/>
            <person name="Krishnamurthi S."/>
            <person name="Tang S.K."/>
            <person name="Li W.J."/>
        </authorList>
    </citation>
    <scope>NUCLEOTIDE SEQUENCE [LARGE SCALE GENOMIC DNA]</scope>
    <source>
        <strain evidence="2 5">NIO-1109</strain>
    </source>
</reference>
<proteinExistence type="predicted"/>
<sequence length="98" mass="11341">MERQDVPAWVLALEQEHLEFIRKFVLSSGSLKDMATAYQVSYPTVRAKLNQLIERIDSVQQEDVEFVNMIKNLVLDERLSLDVAKTIIDSYRKGQAKE</sequence>
<name>A0A0V8GHP4_9BACL</name>
<dbReference type="Proteomes" id="UP000072605">
    <property type="component" value="Unassembled WGS sequence"/>
</dbReference>
<dbReference type="RefSeq" id="WP_023469590.1">
    <property type="nucleotide sequence ID" value="NZ_FMYN01000001.1"/>
</dbReference>
<evidence type="ECO:0000313" key="5">
    <source>
        <dbReference type="Proteomes" id="UP000053797"/>
    </source>
</evidence>
<evidence type="ECO:0000259" key="1">
    <source>
        <dbReference type="Pfam" id="PF09862"/>
    </source>
</evidence>
<gene>
    <name evidence="2" type="ORF">AS033_00145</name>
    <name evidence="3" type="ORF">RSA11_13605</name>
    <name evidence="4" type="ORF">SZL87_07155</name>
</gene>
<reference evidence="3 6" key="2">
    <citation type="journal article" date="2016" name="Front. Microbiol.">
        <title>Genomic Resource of Rice Seed Associated Bacteria.</title>
        <authorList>
            <person name="Midha S."/>
            <person name="Bansal K."/>
            <person name="Sharma S."/>
            <person name="Kumar N."/>
            <person name="Patil P.P."/>
            <person name="Chaudhry V."/>
            <person name="Patil P.B."/>
        </authorList>
    </citation>
    <scope>NUCLEOTIDE SEQUENCE [LARGE SCALE GENOMIC DNA]</scope>
    <source>
        <strain evidence="3 6">RSA11</strain>
    </source>
</reference>
<dbReference type="InterPro" id="IPR018658">
    <property type="entry name" value="DUF2089"/>
</dbReference>
<dbReference type="EMBL" id="LNQL01000001">
    <property type="protein sequence ID" value="KSU49811.1"/>
    <property type="molecule type" value="Genomic_DNA"/>
</dbReference>
<dbReference type="AlphaFoldDB" id="A0A0V8GHP4"/>
<accession>A0A0V8GHP4</accession>
<evidence type="ECO:0000313" key="7">
    <source>
        <dbReference type="Proteomes" id="UP001387110"/>
    </source>
</evidence>
<comment type="caution">
    <text evidence="2">The sequence shown here is derived from an EMBL/GenBank/DDBJ whole genome shotgun (WGS) entry which is preliminary data.</text>
</comment>
<reference evidence="4 7" key="3">
    <citation type="submission" date="2023-12" db="EMBL/GenBank/DDBJ databases">
        <authorList>
            <person name="Easwaran N."/>
            <person name="Lazarus H.P.S."/>
        </authorList>
    </citation>
    <scope>NUCLEOTIDE SEQUENCE [LARGE SCALE GENOMIC DNA]</scope>
    <source>
        <strain evidence="4 7">VIT-2023</strain>
    </source>
</reference>
<dbReference type="OrthoDB" id="9797643at2"/>